<keyword evidence="4" id="KW-1185">Reference proteome</keyword>
<feature type="transmembrane region" description="Helical" evidence="1">
    <location>
        <begin position="265"/>
        <end position="290"/>
    </location>
</feature>
<keyword evidence="3" id="KW-0808">Transferase</keyword>
<dbReference type="InterPro" id="IPR029044">
    <property type="entry name" value="Nucleotide-diphossugar_trans"/>
</dbReference>
<dbReference type="OrthoDB" id="9807778at2"/>
<gene>
    <name evidence="3" type="ORF">D0C36_21095</name>
</gene>
<dbReference type="Pfam" id="PF00535">
    <property type="entry name" value="Glycos_transf_2"/>
    <property type="match status" value="1"/>
</dbReference>
<sequence length="323" mass="36604">MRTSKLISVVVPAHNEEGNISELTNHIIELFSSIDYDYELIFVDDGSEDNTLNEIKLNARLHSNVYFVELSRNFGKDYALKAGLALAKGNAVITIDADMQHPPQLIKKMLNYWEDGFDVVYTYRETANRHARFYQRITSKLFYKVINTLSDIKLENGIADYRLIDAKVVKQLRELDESEIFFRGIVKWVGFKQIGFPYTPSKRHTGNASYSFFKLLKFAIGNIMAFSARPLYVAAGIGLGFAALAILYFPYILISYLAGYAVPGWASIIASIEFLGGMQLFLLSVIGIYVGKIFVQSKNRPSYIIRSTNLIGSHEELNYPINK</sequence>
<protein>
    <submittedName>
        <fullName evidence="3">Glycosyltransferase</fullName>
    </submittedName>
</protein>
<reference evidence="3 4" key="1">
    <citation type="submission" date="2018-08" db="EMBL/GenBank/DDBJ databases">
        <title>Mucilaginibacter sp. MYSH2.</title>
        <authorList>
            <person name="Seo T."/>
        </authorList>
    </citation>
    <scope>NUCLEOTIDE SEQUENCE [LARGE SCALE GENOMIC DNA]</scope>
    <source>
        <strain evidence="3 4">MYSH2</strain>
    </source>
</reference>
<keyword evidence="1" id="KW-1133">Transmembrane helix</keyword>
<dbReference type="CDD" id="cd04187">
    <property type="entry name" value="DPM1_like_bac"/>
    <property type="match status" value="1"/>
</dbReference>
<dbReference type="EMBL" id="QWDC01000004">
    <property type="protein sequence ID" value="RFZ90297.1"/>
    <property type="molecule type" value="Genomic_DNA"/>
</dbReference>
<dbReference type="Gene3D" id="3.90.550.10">
    <property type="entry name" value="Spore Coat Polysaccharide Biosynthesis Protein SpsA, Chain A"/>
    <property type="match status" value="1"/>
</dbReference>
<evidence type="ECO:0000256" key="1">
    <source>
        <dbReference type="SAM" id="Phobius"/>
    </source>
</evidence>
<dbReference type="AlphaFoldDB" id="A0A372NNW0"/>
<feature type="domain" description="Glycosyltransferase 2-like" evidence="2">
    <location>
        <begin position="8"/>
        <end position="172"/>
    </location>
</feature>
<dbReference type="GO" id="GO:0005886">
    <property type="term" value="C:plasma membrane"/>
    <property type="evidence" value="ECO:0007669"/>
    <property type="project" value="TreeGrafter"/>
</dbReference>
<dbReference type="RefSeq" id="WP_117393711.1">
    <property type="nucleotide sequence ID" value="NZ_QWDC01000004.1"/>
</dbReference>
<dbReference type="PANTHER" id="PTHR48090">
    <property type="entry name" value="UNDECAPRENYL-PHOSPHATE 4-DEOXY-4-FORMAMIDO-L-ARABINOSE TRANSFERASE-RELATED"/>
    <property type="match status" value="1"/>
</dbReference>
<proteinExistence type="predicted"/>
<dbReference type="InterPro" id="IPR050256">
    <property type="entry name" value="Glycosyltransferase_2"/>
</dbReference>
<organism evidence="3 4">
    <name type="scientific">Mucilaginibacter conchicola</name>
    <dbReference type="NCBI Taxonomy" id="2303333"/>
    <lineage>
        <taxon>Bacteria</taxon>
        <taxon>Pseudomonadati</taxon>
        <taxon>Bacteroidota</taxon>
        <taxon>Sphingobacteriia</taxon>
        <taxon>Sphingobacteriales</taxon>
        <taxon>Sphingobacteriaceae</taxon>
        <taxon>Mucilaginibacter</taxon>
    </lineage>
</organism>
<evidence type="ECO:0000313" key="4">
    <source>
        <dbReference type="Proteomes" id="UP000264217"/>
    </source>
</evidence>
<comment type="caution">
    <text evidence="3">The sequence shown here is derived from an EMBL/GenBank/DDBJ whole genome shotgun (WGS) entry which is preliminary data.</text>
</comment>
<dbReference type="PANTHER" id="PTHR48090:SF8">
    <property type="entry name" value="GLYCOSYLTRANSFERASE CSBB-RELATED"/>
    <property type="match status" value="1"/>
</dbReference>
<dbReference type="GO" id="GO:0016740">
    <property type="term" value="F:transferase activity"/>
    <property type="evidence" value="ECO:0007669"/>
    <property type="project" value="UniProtKB-KW"/>
</dbReference>
<accession>A0A372NNW0</accession>
<evidence type="ECO:0000259" key="2">
    <source>
        <dbReference type="Pfam" id="PF00535"/>
    </source>
</evidence>
<dbReference type="Proteomes" id="UP000264217">
    <property type="component" value="Unassembled WGS sequence"/>
</dbReference>
<name>A0A372NNW0_9SPHI</name>
<feature type="transmembrane region" description="Helical" evidence="1">
    <location>
        <begin position="231"/>
        <end position="253"/>
    </location>
</feature>
<keyword evidence="1" id="KW-0812">Transmembrane</keyword>
<evidence type="ECO:0000313" key="3">
    <source>
        <dbReference type="EMBL" id="RFZ90297.1"/>
    </source>
</evidence>
<dbReference type="InterPro" id="IPR001173">
    <property type="entry name" value="Glyco_trans_2-like"/>
</dbReference>
<keyword evidence="1" id="KW-0472">Membrane</keyword>
<dbReference type="SUPFAM" id="SSF53448">
    <property type="entry name" value="Nucleotide-diphospho-sugar transferases"/>
    <property type="match status" value="1"/>
</dbReference>